<feature type="compositionally biased region" description="Acidic residues" evidence="1">
    <location>
        <begin position="34"/>
        <end position="48"/>
    </location>
</feature>
<keyword evidence="4" id="KW-1185">Reference proteome</keyword>
<feature type="compositionally biased region" description="Basic and acidic residues" evidence="1">
    <location>
        <begin position="66"/>
        <end position="79"/>
    </location>
</feature>
<dbReference type="EMBL" id="JAUKUD010000003">
    <property type="protein sequence ID" value="KAK0749190.1"/>
    <property type="molecule type" value="Genomic_DNA"/>
</dbReference>
<feature type="region of interest" description="Disordered" evidence="1">
    <location>
        <begin position="1"/>
        <end position="271"/>
    </location>
</feature>
<feature type="compositionally biased region" description="Low complexity" evidence="1">
    <location>
        <begin position="589"/>
        <end position="598"/>
    </location>
</feature>
<sequence length="607" mass="62399">MRTTAPALRRRNYAQNLSRQRWLARRHAQRGDGTDTDGLDTDGSDNDDFPQPRTTARRKITRTSLRKRDENRSGDDHSGDASGEDGLDSGDDSDDNIPSVSTRPAPAATQKPSSARLPGAGVASVGPGTGGTRAGLAAPPRATPSPATSSRAASSRAASSRTAVPVATNAVPPGSGVGSGLGVVYLPPPNLAATPPGTGAAAGAPGAAGLPSSTLGVVEDEAITSASDSDGIESGNPSDSGSSDSEDSDNEANKSSSVTSPSTTATAAPALGGSAGSSGLIGASSTGPVTAITPTPADFFVTAPRSSASAAPIPTGVAGSNPNGGDLPTLALPETNPQPTPPTGLGELQGGGSTTNGAVTAEQSRPNAGAAAGIVIGVLAAIGILIGFVFVWRKWRRDGKAMPQLPLFWRKSGNDDYPPDIKRDFDPDMIPILPPPNTYQEPKKTNSEMMDRLMQATFKAENGDRSTQGSFPNISNQAVASDDASQRAMDNVGPGFVQQARGPGFMDETAYTALAGPPTPAPTKPVQRWLEDVKTPRSSVGVKWPVSAVPPMPTMQVPFQSEEMPVGKPRDEQFLPPQPAYAANNPRYTTTTTTSSSTEDFWFRGGR</sequence>
<keyword evidence="2" id="KW-0812">Transmembrane</keyword>
<feature type="compositionally biased region" description="Basic residues" evidence="1">
    <location>
        <begin position="55"/>
        <end position="65"/>
    </location>
</feature>
<feature type="compositionally biased region" description="Acidic residues" evidence="1">
    <location>
        <begin position="82"/>
        <end position="95"/>
    </location>
</feature>
<accession>A0AA40K802</accession>
<feature type="compositionally biased region" description="Low complexity" evidence="1">
    <location>
        <begin position="233"/>
        <end position="243"/>
    </location>
</feature>
<evidence type="ECO:0000313" key="3">
    <source>
        <dbReference type="EMBL" id="KAK0749190.1"/>
    </source>
</evidence>
<reference evidence="3" key="1">
    <citation type="submission" date="2023-06" db="EMBL/GenBank/DDBJ databases">
        <title>Genome-scale phylogeny and comparative genomics of the fungal order Sordariales.</title>
        <authorList>
            <consortium name="Lawrence Berkeley National Laboratory"/>
            <person name="Hensen N."/>
            <person name="Bonometti L."/>
            <person name="Westerberg I."/>
            <person name="Brannstrom I.O."/>
            <person name="Guillou S."/>
            <person name="Cros-Aarteil S."/>
            <person name="Calhoun S."/>
            <person name="Haridas S."/>
            <person name="Kuo A."/>
            <person name="Mondo S."/>
            <person name="Pangilinan J."/>
            <person name="Riley R."/>
            <person name="LaButti K."/>
            <person name="Andreopoulos B."/>
            <person name="Lipzen A."/>
            <person name="Chen C."/>
            <person name="Yanf M."/>
            <person name="Daum C."/>
            <person name="Ng V."/>
            <person name="Clum A."/>
            <person name="Steindorff A."/>
            <person name="Ohm R."/>
            <person name="Martin F."/>
            <person name="Silar P."/>
            <person name="Natvig D."/>
            <person name="Lalanne C."/>
            <person name="Gautier V."/>
            <person name="Ament-velasquez S.L."/>
            <person name="Kruys A."/>
            <person name="Hutchinson M.I."/>
            <person name="Powell A.J."/>
            <person name="Barry K."/>
            <person name="Miller A.N."/>
            <person name="Grigoriev I.V."/>
            <person name="Debuchy R."/>
            <person name="Gladieux P."/>
            <person name="Thoren M.H."/>
            <person name="Johannesson H."/>
        </authorList>
    </citation>
    <scope>NUCLEOTIDE SEQUENCE</scope>
    <source>
        <strain evidence="3">SMH3187-1</strain>
    </source>
</reference>
<evidence type="ECO:0000313" key="4">
    <source>
        <dbReference type="Proteomes" id="UP001172155"/>
    </source>
</evidence>
<feature type="compositionally biased region" description="Low complexity" evidence="1">
    <location>
        <begin position="253"/>
        <end position="271"/>
    </location>
</feature>
<evidence type="ECO:0000256" key="2">
    <source>
        <dbReference type="SAM" id="Phobius"/>
    </source>
</evidence>
<organism evidence="3 4">
    <name type="scientific">Schizothecium vesticola</name>
    <dbReference type="NCBI Taxonomy" id="314040"/>
    <lineage>
        <taxon>Eukaryota</taxon>
        <taxon>Fungi</taxon>
        <taxon>Dikarya</taxon>
        <taxon>Ascomycota</taxon>
        <taxon>Pezizomycotina</taxon>
        <taxon>Sordariomycetes</taxon>
        <taxon>Sordariomycetidae</taxon>
        <taxon>Sordariales</taxon>
        <taxon>Schizotheciaceae</taxon>
        <taxon>Schizothecium</taxon>
    </lineage>
</organism>
<dbReference type="Proteomes" id="UP001172155">
    <property type="component" value="Unassembled WGS sequence"/>
</dbReference>
<feature type="compositionally biased region" description="Low complexity" evidence="1">
    <location>
        <begin position="137"/>
        <end position="174"/>
    </location>
</feature>
<feature type="transmembrane region" description="Helical" evidence="2">
    <location>
        <begin position="370"/>
        <end position="392"/>
    </location>
</feature>
<keyword evidence="2" id="KW-0472">Membrane</keyword>
<evidence type="ECO:0000256" key="1">
    <source>
        <dbReference type="SAM" id="MobiDB-lite"/>
    </source>
</evidence>
<feature type="compositionally biased region" description="Low complexity" evidence="1">
    <location>
        <begin position="191"/>
        <end position="211"/>
    </location>
</feature>
<gene>
    <name evidence="3" type="ORF">B0T18DRAFT_388823</name>
</gene>
<name>A0AA40K802_9PEZI</name>
<keyword evidence="2" id="KW-1133">Transmembrane helix</keyword>
<proteinExistence type="predicted"/>
<feature type="region of interest" description="Disordered" evidence="1">
    <location>
        <begin position="332"/>
        <end position="360"/>
    </location>
</feature>
<feature type="region of interest" description="Disordered" evidence="1">
    <location>
        <begin position="562"/>
        <end position="607"/>
    </location>
</feature>
<dbReference type="AlphaFoldDB" id="A0AA40K802"/>
<comment type="caution">
    <text evidence="3">The sequence shown here is derived from an EMBL/GenBank/DDBJ whole genome shotgun (WGS) entry which is preliminary data.</text>
</comment>
<protein>
    <submittedName>
        <fullName evidence="3">Uncharacterized protein</fullName>
    </submittedName>
</protein>